<accession>A0ABU6SH33</accession>
<protein>
    <submittedName>
        <fullName evidence="1">Uncharacterized protein</fullName>
    </submittedName>
</protein>
<organism evidence="1 2">
    <name type="scientific">Stylosanthes scabra</name>
    <dbReference type="NCBI Taxonomy" id="79078"/>
    <lineage>
        <taxon>Eukaryota</taxon>
        <taxon>Viridiplantae</taxon>
        <taxon>Streptophyta</taxon>
        <taxon>Embryophyta</taxon>
        <taxon>Tracheophyta</taxon>
        <taxon>Spermatophyta</taxon>
        <taxon>Magnoliopsida</taxon>
        <taxon>eudicotyledons</taxon>
        <taxon>Gunneridae</taxon>
        <taxon>Pentapetalae</taxon>
        <taxon>rosids</taxon>
        <taxon>fabids</taxon>
        <taxon>Fabales</taxon>
        <taxon>Fabaceae</taxon>
        <taxon>Papilionoideae</taxon>
        <taxon>50 kb inversion clade</taxon>
        <taxon>dalbergioids sensu lato</taxon>
        <taxon>Dalbergieae</taxon>
        <taxon>Pterocarpus clade</taxon>
        <taxon>Stylosanthes</taxon>
    </lineage>
</organism>
<comment type="caution">
    <text evidence="1">The sequence shown here is derived from an EMBL/GenBank/DDBJ whole genome shotgun (WGS) entry which is preliminary data.</text>
</comment>
<dbReference type="Proteomes" id="UP001341840">
    <property type="component" value="Unassembled WGS sequence"/>
</dbReference>
<keyword evidence="2" id="KW-1185">Reference proteome</keyword>
<dbReference type="EMBL" id="JASCZI010060680">
    <property type="protein sequence ID" value="MED6135238.1"/>
    <property type="molecule type" value="Genomic_DNA"/>
</dbReference>
<reference evidence="1 2" key="1">
    <citation type="journal article" date="2023" name="Plants (Basel)">
        <title>Bridging the Gap: Combining Genomics and Transcriptomics Approaches to Understand Stylosanthes scabra, an Orphan Legume from the Brazilian Caatinga.</title>
        <authorList>
            <person name="Ferreira-Neto J.R.C."/>
            <person name="da Silva M.D."/>
            <person name="Binneck E."/>
            <person name="de Melo N.F."/>
            <person name="da Silva R.H."/>
            <person name="de Melo A.L.T.M."/>
            <person name="Pandolfi V."/>
            <person name="Bustamante F.O."/>
            <person name="Brasileiro-Vidal A.C."/>
            <person name="Benko-Iseppon A.M."/>
        </authorList>
    </citation>
    <scope>NUCLEOTIDE SEQUENCE [LARGE SCALE GENOMIC DNA]</scope>
    <source>
        <tissue evidence="1">Leaves</tissue>
    </source>
</reference>
<proteinExistence type="predicted"/>
<evidence type="ECO:0000313" key="1">
    <source>
        <dbReference type="EMBL" id="MED6135238.1"/>
    </source>
</evidence>
<evidence type="ECO:0000313" key="2">
    <source>
        <dbReference type="Proteomes" id="UP001341840"/>
    </source>
</evidence>
<name>A0ABU6SH33_9FABA</name>
<gene>
    <name evidence="1" type="ORF">PIB30_044453</name>
</gene>
<sequence length="118" mass="12968">MPPRPAGTSRPMYCPLCARPYYKSVIPDLSTQVGHPSDLCGSCTPGPHPFSFARALDLLLGPRNRLRTNFLLVIAIKKQPSTALGLFGRTGFCKAIFLYRVTTIVLFNSLEIATIRTS</sequence>